<dbReference type="Gene3D" id="3.90.550.10">
    <property type="entry name" value="Spore Coat Polysaccharide Biosynthesis Protein SpsA, Chain A"/>
    <property type="match status" value="1"/>
</dbReference>
<name>A0A076EP73_RHOOP</name>
<protein>
    <submittedName>
        <fullName evidence="2">Dolichyl-phosphate beta-glucosyltransferase</fullName>
    </submittedName>
</protein>
<dbReference type="eggNOG" id="COG1215">
    <property type="taxonomic scope" value="Bacteria"/>
</dbReference>
<proteinExistence type="predicted"/>
<dbReference type="Pfam" id="PF00535">
    <property type="entry name" value="Glycos_transf_2"/>
    <property type="match status" value="1"/>
</dbReference>
<evidence type="ECO:0000259" key="1">
    <source>
        <dbReference type="Pfam" id="PF00535"/>
    </source>
</evidence>
<dbReference type="RefSeq" id="WP_128640288.1">
    <property type="nucleotide sequence ID" value="NZ_CP008947.1"/>
</dbReference>
<dbReference type="EMBL" id="CP008947">
    <property type="protein sequence ID" value="AII06987.1"/>
    <property type="molecule type" value="Genomic_DNA"/>
</dbReference>
<keyword evidence="2" id="KW-0808">Transferase</keyword>
<dbReference type="PANTHER" id="PTHR10859">
    <property type="entry name" value="GLYCOSYL TRANSFERASE"/>
    <property type="match status" value="1"/>
</dbReference>
<accession>A0A076EP73</accession>
<dbReference type="SUPFAM" id="SSF53448">
    <property type="entry name" value="Nucleotide-diphospho-sugar transferases"/>
    <property type="match status" value="1"/>
</dbReference>
<dbReference type="InterPro" id="IPR029044">
    <property type="entry name" value="Nucleotide-diphossugar_trans"/>
</dbReference>
<dbReference type="GO" id="GO:0006487">
    <property type="term" value="P:protein N-linked glycosylation"/>
    <property type="evidence" value="ECO:0007669"/>
    <property type="project" value="TreeGrafter"/>
</dbReference>
<gene>
    <name evidence="2" type="ORF">EP51_20990</name>
</gene>
<sequence length="267" mass="28512">MRLFGCSHDQKGARAPKALSVVIPAYNSAAVIEHTVHRVAERLACHDVEIIVVENGSTDGTMDICTRLAADWTPGPVSLTVLRSEKGMGNALRTGAAASRGAHVLLTADDLPFGFDDLDGAEKLAAGHDGRLPEVVIGSKAHPDSQVRRGALRGTLTWGFAALRRVILGMRTGDPQGTVLMDGDLMRGLVPGLVEPGFLFTTELVYLAERAGIVPVEVPVRLSDDHDSHETRISRADVLAMGMGLFRLRARHRDGGRLAWSGSASRG</sequence>
<evidence type="ECO:0000313" key="3">
    <source>
        <dbReference type="Proteomes" id="UP000028488"/>
    </source>
</evidence>
<evidence type="ECO:0000313" key="2">
    <source>
        <dbReference type="EMBL" id="AII06987.1"/>
    </source>
</evidence>
<dbReference type="AlphaFoldDB" id="A0A076EP73"/>
<organism evidence="2 3">
    <name type="scientific">Rhodococcus opacus</name>
    <name type="common">Nocardia opaca</name>
    <dbReference type="NCBI Taxonomy" id="37919"/>
    <lineage>
        <taxon>Bacteria</taxon>
        <taxon>Bacillati</taxon>
        <taxon>Actinomycetota</taxon>
        <taxon>Actinomycetes</taxon>
        <taxon>Mycobacteriales</taxon>
        <taxon>Nocardiaceae</taxon>
        <taxon>Rhodococcus</taxon>
    </lineage>
</organism>
<dbReference type="Proteomes" id="UP000028488">
    <property type="component" value="Chromosome"/>
</dbReference>
<reference evidence="2 3" key="1">
    <citation type="submission" date="2014-07" db="EMBL/GenBank/DDBJ databases">
        <title>Genome Sequence of Rhodococcus opacus Strain R7, a Biodegrader of Mono- and Polycyclic Aromatic Hydrocarbons.</title>
        <authorList>
            <person name="Di Gennaro P."/>
            <person name="Zampolli J."/>
            <person name="Presti I."/>
            <person name="Cappelletti M."/>
            <person name="D'Ursi P."/>
            <person name="Orro A."/>
            <person name="Mezzelani A."/>
            <person name="Milanesi L."/>
        </authorList>
    </citation>
    <scope>NUCLEOTIDE SEQUENCE [LARGE SCALE GENOMIC DNA]</scope>
    <source>
        <strain evidence="2 3">R7</strain>
    </source>
</reference>
<dbReference type="PANTHER" id="PTHR10859:SF91">
    <property type="entry name" value="DOLICHYL-PHOSPHATE BETA-GLUCOSYLTRANSFERASE"/>
    <property type="match status" value="1"/>
</dbReference>
<dbReference type="GO" id="GO:0016740">
    <property type="term" value="F:transferase activity"/>
    <property type="evidence" value="ECO:0007669"/>
    <property type="project" value="UniProtKB-KW"/>
</dbReference>
<feature type="domain" description="Glycosyltransferase 2-like" evidence="1">
    <location>
        <begin position="20"/>
        <end position="112"/>
    </location>
</feature>
<dbReference type="InterPro" id="IPR001173">
    <property type="entry name" value="Glyco_trans_2-like"/>
</dbReference>